<feature type="region of interest" description="Disordered" evidence="4">
    <location>
        <begin position="447"/>
        <end position="482"/>
    </location>
</feature>
<dbReference type="Proteomes" id="UP000051952">
    <property type="component" value="Unassembled WGS sequence"/>
</dbReference>
<dbReference type="InterPro" id="IPR045151">
    <property type="entry name" value="DCAF8"/>
</dbReference>
<sequence length="881" mass="96549">MSSIMFDRAFPHLGSPSGRLMPRQGKYRCPNTHAMGTTDNTLAHRHPTTISKPSYSDRLIGSYTVTKTLSGHNGCVNSIEFSEDGSLLMTGSDDRNVCIYGVEDGREGFGRRVRLQLRHDANIFNAVFLPAFPNKILSCALDGKTVLTELMLAGTDDDSTVGRVLFNNASTLASKIACHPSWTQTAFVGYGDGDVVWLDLRAKETVDVFNPHRSCVEEVNALAVHPSHPFLLAVGTNTHLVYLMDVRMTPARNAPERGRGRLASGFIRVPEVREGMCEGIGGLSFSSRGSHLCINFKSNDVYTVPWQRATQAEAQDDRGTSADIGITRFRGRRNERTMFKEAIFFHDDAYVVTGGDCGNLYFWQSSSGKMVHHTKGDGDIVNGVLAHEARPYLVCSGIDNTAKVLNASPDIAHHALPPSPMLFGTRHLSGRRQVDSEPPVAAFFSSEEDLNAPGSDHDASSSSDGDSSDVSSDLEGRNDDSVVTQCDTHNLNIWTNRASLPAADVTRQKEQLRVLCMAFSRHMHYFDAMSDIPLLVLKRLVAISQAVRQIHDGGDHGTSLSVSSGEEEEDDEEWSDESDESEPLDDEIDNEEQGETANAIGDAQGDAEELRLPPSVRDDEEATIALVDMSVPLRLSVEPPSSDDDERSEVTSEDDSAESEIDSPSLPCAAVNASTMWVDKKKNLDDEIDNEEEGDEVNATGDAEGDAEELRLPPSVRDDEEATMADMSVPLRLSVEPPSSDDDERSEVTSEDDSAESEIDSPSLRSSQRINDEGGQATLIPVVLVIVERLLASLDSLMREATDDAGTPMFSLHWWSAIWGGASRCEVLPLTARKAKMVLLLVESLASDKLNLVELQGSARDLVTYKKMMCRTLLRRIYFEM</sequence>
<evidence type="ECO:0000256" key="2">
    <source>
        <dbReference type="ARBA" id="ARBA00022737"/>
    </source>
</evidence>
<name>A0A0S4J329_BODSA</name>
<proteinExistence type="predicted"/>
<dbReference type="SMART" id="SM00320">
    <property type="entry name" value="WD40"/>
    <property type="match status" value="5"/>
</dbReference>
<organism evidence="5 6">
    <name type="scientific">Bodo saltans</name>
    <name type="common">Flagellated protozoan</name>
    <dbReference type="NCBI Taxonomy" id="75058"/>
    <lineage>
        <taxon>Eukaryota</taxon>
        <taxon>Discoba</taxon>
        <taxon>Euglenozoa</taxon>
        <taxon>Kinetoplastea</taxon>
        <taxon>Metakinetoplastina</taxon>
        <taxon>Eubodonida</taxon>
        <taxon>Bodonidae</taxon>
        <taxon>Bodo</taxon>
    </lineage>
</organism>
<dbReference type="PROSITE" id="PS50294">
    <property type="entry name" value="WD_REPEATS_REGION"/>
    <property type="match status" value="1"/>
</dbReference>
<accession>A0A0S4J329</accession>
<feature type="compositionally biased region" description="Acidic residues" evidence="4">
    <location>
        <begin position="641"/>
        <end position="661"/>
    </location>
</feature>
<dbReference type="InterPro" id="IPR015943">
    <property type="entry name" value="WD40/YVTN_repeat-like_dom_sf"/>
</dbReference>
<dbReference type="InterPro" id="IPR036322">
    <property type="entry name" value="WD40_repeat_dom_sf"/>
</dbReference>
<gene>
    <name evidence="5" type="ORF">BSAL_90350c</name>
</gene>
<dbReference type="SUPFAM" id="SSF50978">
    <property type="entry name" value="WD40 repeat-like"/>
    <property type="match status" value="1"/>
</dbReference>
<feature type="region of interest" description="Disordered" evidence="4">
    <location>
        <begin position="551"/>
        <end position="607"/>
    </location>
</feature>
<keyword evidence="1 3" id="KW-0853">WD repeat</keyword>
<dbReference type="GO" id="GO:0080008">
    <property type="term" value="C:Cul4-RING E3 ubiquitin ligase complex"/>
    <property type="evidence" value="ECO:0007669"/>
    <property type="project" value="TreeGrafter"/>
</dbReference>
<feature type="compositionally biased region" description="Low complexity" evidence="4">
    <location>
        <begin position="460"/>
        <end position="473"/>
    </location>
</feature>
<evidence type="ECO:0000313" key="5">
    <source>
        <dbReference type="EMBL" id="CUG85664.1"/>
    </source>
</evidence>
<feature type="compositionally biased region" description="Acidic residues" evidence="4">
    <location>
        <begin position="565"/>
        <end position="594"/>
    </location>
</feature>
<reference evidence="6" key="1">
    <citation type="submission" date="2015-09" db="EMBL/GenBank/DDBJ databases">
        <authorList>
            <consortium name="Pathogen Informatics"/>
        </authorList>
    </citation>
    <scope>NUCLEOTIDE SEQUENCE [LARGE SCALE GENOMIC DNA]</scope>
    <source>
        <strain evidence="6">Lake Konstanz</strain>
    </source>
</reference>
<dbReference type="Pfam" id="PF00400">
    <property type="entry name" value="WD40"/>
    <property type="match status" value="1"/>
</dbReference>
<dbReference type="AlphaFoldDB" id="A0A0S4J329"/>
<dbReference type="PANTHER" id="PTHR15574:SF40">
    <property type="entry name" value="WD AND TETRATRICOPEPTIDE REPEATS PROTEIN 1"/>
    <property type="match status" value="1"/>
</dbReference>
<dbReference type="PROSITE" id="PS50082">
    <property type="entry name" value="WD_REPEATS_2"/>
    <property type="match status" value="1"/>
</dbReference>
<feature type="repeat" description="WD" evidence="3">
    <location>
        <begin position="69"/>
        <end position="106"/>
    </location>
</feature>
<evidence type="ECO:0000256" key="4">
    <source>
        <dbReference type="SAM" id="MobiDB-lite"/>
    </source>
</evidence>
<protein>
    <submittedName>
        <fullName evidence="5">Uncharacterized protein</fullName>
    </submittedName>
</protein>
<feature type="region of interest" description="Disordered" evidence="4">
    <location>
        <begin position="682"/>
        <end position="772"/>
    </location>
</feature>
<dbReference type="Gene3D" id="2.130.10.10">
    <property type="entry name" value="YVTN repeat-like/Quinoprotein amine dehydrogenase"/>
    <property type="match status" value="1"/>
</dbReference>
<keyword evidence="2" id="KW-0677">Repeat</keyword>
<dbReference type="OrthoDB" id="4869960at2759"/>
<feature type="region of interest" description="Disordered" evidence="4">
    <location>
        <begin position="625"/>
        <end position="669"/>
    </location>
</feature>
<evidence type="ECO:0000256" key="3">
    <source>
        <dbReference type="PROSITE-ProRule" id="PRU00221"/>
    </source>
</evidence>
<dbReference type="GO" id="GO:0045717">
    <property type="term" value="P:negative regulation of fatty acid biosynthetic process"/>
    <property type="evidence" value="ECO:0007669"/>
    <property type="project" value="TreeGrafter"/>
</dbReference>
<dbReference type="InterPro" id="IPR001680">
    <property type="entry name" value="WD40_rpt"/>
</dbReference>
<evidence type="ECO:0000256" key="1">
    <source>
        <dbReference type="ARBA" id="ARBA00022574"/>
    </source>
</evidence>
<dbReference type="GO" id="GO:0005737">
    <property type="term" value="C:cytoplasm"/>
    <property type="evidence" value="ECO:0007669"/>
    <property type="project" value="TreeGrafter"/>
</dbReference>
<feature type="non-terminal residue" evidence="5">
    <location>
        <position position="881"/>
    </location>
</feature>
<dbReference type="PANTHER" id="PTHR15574">
    <property type="entry name" value="WD REPEAT DOMAIN-CONTAINING FAMILY"/>
    <property type="match status" value="1"/>
</dbReference>
<evidence type="ECO:0000313" key="6">
    <source>
        <dbReference type="Proteomes" id="UP000051952"/>
    </source>
</evidence>
<feature type="compositionally biased region" description="Acidic residues" evidence="4">
    <location>
        <begin position="739"/>
        <end position="759"/>
    </location>
</feature>
<keyword evidence="6" id="KW-1185">Reference proteome</keyword>
<dbReference type="EMBL" id="CYKH01001182">
    <property type="protein sequence ID" value="CUG85664.1"/>
    <property type="molecule type" value="Genomic_DNA"/>
</dbReference>
<feature type="compositionally biased region" description="Acidic residues" evidence="4">
    <location>
        <begin position="686"/>
        <end position="696"/>
    </location>
</feature>